<evidence type="ECO:0000313" key="15">
    <source>
        <dbReference type="EMBL" id="QYY43876.1"/>
    </source>
</evidence>
<keyword evidence="8 10" id="KW-0408">Iron</keyword>
<dbReference type="GO" id="GO:0009055">
    <property type="term" value="F:electron transfer activity"/>
    <property type="evidence" value="ECO:0007669"/>
    <property type="project" value="InterPro"/>
</dbReference>
<feature type="domain" description="Cytochrome c" evidence="14">
    <location>
        <begin position="174"/>
        <end position="257"/>
    </location>
</feature>
<dbReference type="InterPro" id="IPR036150">
    <property type="entry name" value="Cyt_b/b6_C_sf"/>
</dbReference>
<evidence type="ECO:0000256" key="9">
    <source>
        <dbReference type="ARBA" id="ARBA00023136"/>
    </source>
</evidence>
<feature type="domain" description="Cytochrome b/b6 C-terminal region profile" evidence="13">
    <location>
        <begin position="28"/>
        <end position="155"/>
    </location>
</feature>
<keyword evidence="3 10" id="KW-0349">Heme</keyword>
<keyword evidence="6" id="KW-0249">Electron transport</keyword>
<evidence type="ECO:0000256" key="12">
    <source>
        <dbReference type="SAM" id="Phobius"/>
    </source>
</evidence>
<feature type="region of interest" description="Disordered" evidence="11">
    <location>
        <begin position="260"/>
        <end position="293"/>
    </location>
</feature>
<keyword evidence="7 12" id="KW-1133">Transmembrane helix</keyword>
<feature type="transmembrane region" description="Helical" evidence="12">
    <location>
        <begin position="47"/>
        <end position="66"/>
    </location>
</feature>
<evidence type="ECO:0000259" key="13">
    <source>
        <dbReference type="PROSITE" id="PS51003"/>
    </source>
</evidence>
<dbReference type="AlphaFoldDB" id="A0A1G8BSS4"/>
<dbReference type="EMBL" id="FNDE01000021">
    <property type="protein sequence ID" value="SDH36316.1"/>
    <property type="molecule type" value="Genomic_DNA"/>
</dbReference>
<evidence type="ECO:0000256" key="4">
    <source>
        <dbReference type="ARBA" id="ARBA00022692"/>
    </source>
</evidence>
<comment type="subcellular location">
    <subcellularLocation>
        <location evidence="1">Membrane</location>
        <topology evidence="1">Multi-pass membrane protein</topology>
    </subcellularLocation>
</comment>
<reference evidence="15 18" key="2">
    <citation type="submission" date="2021-08" db="EMBL/GenBank/DDBJ databases">
        <title>Complete genome sequence of the strain Aneurinibacillus thermoaerophilus CCM 8960.</title>
        <authorList>
            <person name="Musilova J."/>
            <person name="Kourilova X."/>
            <person name="Pernicova I."/>
            <person name="Bezdicek M."/>
            <person name="Lengerova M."/>
            <person name="Obruca S."/>
            <person name="Sedlar K."/>
        </authorList>
    </citation>
    <scope>NUCLEOTIDE SEQUENCE [LARGE SCALE GENOMIC DNA]</scope>
    <source>
        <strain evidence="15 18">CCM 8960</strain>
    </source>
</reference>
<evidence type="ECO:0000259" key="14">
    <source>
        <dbReference type="PROSITE" id="PS51007"/>
    </source>
</evidence>
<keyword evidence="4 12" id="KW-0812">Transmembrane</keyword>
<dbReference type="Gene3D" id="1.10.760.10">
    <property type="entry name" value="Cytochrome c-like domain"/>
    <property type="match status" value="2"/>
</dbReference>
<dbReference type="SUPFAM" id="SSF46626">
    <property type="entry name" value="Cytochrome c"/>
    <property type="match status" value="2"/>
</dbReference>
<sequence>MAKHDKTIEYVGDSRVPAKRTPNIAPSYAEFPGKSEAFWPDFLLKEWMVAAVVLIAFLILTVSHPAPLEDKADPNNASYIPLPDWYFLFLYQLLKYPWQSGNWVVFGVVVIPGIAFSALLLAPWLDTSPERKPSKRPVATGLMLLALVSIFYLTWAAVDEHNRLHPEPAPGAGGVAAKPPADFKSDPIWTKQASCQGCHGANMEGGQGPALWNVGSRLDEKQIRDVITHGRGGMPPGMFQGSSEELDQLVKYLAGLKGDGQGAAPAPNGGTVAPAEPKAGGGESAAAPTGGTAEEGKTIANQCMACHGQDLNGGAGAPTLHGVVDKLKPEGVAEVLKNGRGGMPPIGASWSDQQMSSMIEYLKTLK</sequence>
<dbReference type="PROSITE" id="PS51007">
    <property type="entry name" value="CYTC"/>
    <property type="match status" value="2"/>
</dbReference>
<accession>A0A1G8BSS4</accession>
<evidence type="ECO:0000256" key="2">
    <source>
        <dbReference type="ARBA" id="ARBA00022448"/>
    </source>
</evidence>
<organism evidence="16 17">
    <name type="scientific">Aneurinibacillus thermoaerophilus</name>
    <dbReference type="NCBI Taxonomy" id="143495"/>
    <lineage>
        <taxon>Bacteria</taxon>
        <taxon>Bacillati</taxon>
        <taxon>Bacillota</taxon>
        <taxon>Bacilli</taxon>
        <taxon>Bacillales</taxon>
        <taxon>Paenibacillaceae</taxon>
        <taxon>Aneurinibacillus group</taxon>
        <taxon>Aneurinibacillus</taxon>
    </lineage>
</organism>
<dbReference type="Pfam" id="PF00032">
    <property type="entry name" value="Cytochrom_B_C"/>
    <property type="match status" value="1"/>
</dbReference>
<dbReference type="EMBL" id="CP080764">
    <property type="protein sequence ID" value="QYY43876.1"/>
    <property type="molecule type" value="Genomic_DNA"/>
</dbReference>
<dbReference type="GO" id="GO:0046872">
    <property type="term" value="F:metal ion binding"/>
    <property type="evidence" value="ECO:0007669"/>
    <property type="project" value="UniProtKB-KW"/>
</dbReference>
<keyword evidence="9 12" id="KW-0472">Membrane</keyword>
<dbReference type="GO" id="GO:0020037">
    <property type="term" value="F:heme binding"/>
    <property type="evidence" value="ECO:0007669"/>
    <property type="project" value="InterPro"/>
</dbReference>
<dbReference type="GO" id="GO:0016491">
    <property type="term" value="F:oxidoreductase activity"/>
    <property type="evidence" value="ECO:0007669"/>
    <property type="project" value="InterPro"/>
</dbReference>
<keyword evidence="5 10" id="KW-0479">Metal-binding</keyword>
<gene>
    <name evidence="15" type="ORF">K3F53_06675</name>
    <name evidence="16" type="ORF">SAMN04489735_102142</name>
</gene>
<keyword evidence="18" id="KW-1185">Reference proteome</keyword>
<evidence type="ECO:0000256" key="8">
    <source>
        <dbReference type="ARBA" id="ARBA00023004"/>
    </source>
</evidence>
<evidence type="ECO:0000256" key="1">
    <source>
        <dbReference type="ARBA" id="ARBA00004141"/>
    </source>
</evidence>
<feature type="transmembrane region" description="Helical" evidence="12">
    <location>
        <begin position="103"/>
        <end position="125"/>
    </location>
</feature>
<dbReference type="PROSITE" id="PS51003">
    <property type="entry name" value="CYTB_CTER"/>
    <property type="match status" value="1"/>
</dbReference>
<evidence type="ECO:0000313" key="18">
    <source>
        <dbReference type="Proteomes" id="UP000826616"/>
    </source>
</evidence>
<dbReference type="InterPro" id="IPR009056">
    <property type="entry name" value="Cyt_c-like_dom"/>
</dbReference>
<dbReference type="Pfam" id="PF13442">
    <property type="entry name" value="Cytochrome_CBB3"/>
    <property type="match status" value="2"/>
</dbReference>
<evidence type="ECO:0000256" key="10">
    <source>
        <dbReference type="PROSITE-ProRule" id="PRU00433"/>
    </source>
</evidence>
<evidence type="ECO:0000256" key="11">
    <source>
        <dbReference type="SAM" id="MobiDB-lite"/>
    </source>
</evidence>
<evidence type="ECO:0000313" key="17">
    <source>
        <dbReference type="Proteomes" id="UP000198956"/>
    </source>
</evidence>
<evidence type="ECO:0000256" key="3">
    <source>
        <dbReference type="ARBA" id="ARBA00022617"/>
    </source>
</evidence>
<feature type="transmembrane region" description="Helical" evidence="12">
    <location>
        <begin position="137"/>
        <end position="158"/>
    </location>
</feature>
<dbReference type="InterPro" id="IPR027387">
    <property type="entry name" value="Cytb/b6-like_sf"/>
</dbReference>
<feature type="domain" description="Cytochrome c" evidence="14">
    <location>
        <begin position="291"/>
        <end position="366"/>
    </location>
</feature>
<dbReference type="SUPFAM" id="SSF81648">
    <property type="entry name" value="a domain/subunit of cytochrome bc1 complex (Ubiquinol-cytochrome c reductase)"/>
    <property type="match status" value="1"/>
</dbReference>
<proteinExistence type="predicted"/>
<dbReference type="InterPro" id="IPR051811">
    <property type="entry name" value="Cytochrome_c550/c551-like"/>
</dbReference>
<dbReference type="GO" id="GO:0016020">
    <property type="term" value="C:membrane"/>
    <property type="evidence" value="ECO:0007669"/>
    <property type="project" value="UniProtKB-SubCell"/>
</dbReference>
<dbReference type="InterPro" id="IPR005798">
    <property type="entry name" value="Cyt_b/b6_C"/>
</dbReference>
<name>A0A1G8BSS4_ANETH</name>
<dbReference type="InterPro" id="IPR036909">
    <property type="entry name" value="Cyt_c-like_dom_sf"/>
</dbReference>
<protein>
    <submittedName>
        <fullName evidence="15">C-type cytochrome</fullName>
    </submittedName>
    <submittedName>
        <fullName evidence="16">Menaquinol-cytochrome c reductase cytochrome b/c subunit</fullName>
    </submittedName>
</protein>
<dbReference type="Proteomes" id="UP000826616">
    <property type="component" value="Chromosome"/>
</dbReference>
<dbReference type="PANTHER" id="PTHR37823">
    <property type="entry name" value="CYTOCHROME C-553-LIKE"/>
    <property type="match status" value="1"/>
</dbReference>
<evidence type="ECO:0000313" key="16">
    <source>
        <dbReference type="EMBL" id="SDH36316.1"/>
    </source>
</evidence>
<evidence type="ECO:0000256" key="5">
    <source>
        <dbReference type="ARBA" id="ARBA00022723"/>
    </source>
</evidence>
<reference evidence="16 17" key="1">
    <citation type="submission" date="2016-10" db="EMBL/GenBank/DDBJ databases">
        <authorList>
            <person name="de Groot N.N."/>
        </authorList>
    </citation>
    <scope>NUCLEOTIDE SEQUENCE [LARGE SCALE GENOMIC DNA]</scope>
    <source>
        <strain evidence="16 17">L 420-91</strain>
    </source>
</reference>
<dbReference type="Proteomes" id="UP000198956">
    <property type="component" value="Unassembled WGS sequence"/>
</dbReference>
<dbReference type="PANTHER" id="PTHR37823:SF4">
    <property type="entry name" value="MENAQUINOL-CYTOCHROME C REDUCTASE CYTOCHROME B_C SUBUNIT"/>
    <property type="match status" value="1"/>
</dbReference>
<dbReference type="Gene3D" id="1.20.810.10">
    <property type="entry name" value="Cytochrome Bc1 Complex, Chain C"/>
    <property type="match status" value="1"/>
</dbReference>
<evidence type="ECO:0000256" key="6">
    <source>
        <dbReference type="ARBA" id="ARBA00022982"/>
    </source>
</evidence>
<evidence type="ECO:0000256" key="7">
    <source>
        <dbReference type="ARBA" id="ARBA00022989"/>
    </source>
</evidence>
<keyword evidence="2" id="KW-0813">Transport</keyword>